<feature type="compositionally biased region" description="Basic and acidic residues" evidence="1">
    <location>
        <begin position="124"/>
        <end position="135"/>
    </location>
</feature>
<dbReference type="Proteomes" id="UP000019478">
    <property type="component" value="Unassembled WGS sequence"/>
</dbReference>
<dbReference type="EMBL" id="AMGY01000003">
    <property type="protein sequence ID" value="EXJ86426.1"/>
    <property type="molecule type" value="Genomic_DNA"/>
</dbReference>
<dbReference type="STRING" id="1182542.W9YB15"/>
<keyword evidence="3" id="KW-1185">Reference proteome</keyword>
<organism evidence="2 3">
    <name type="scientific">Capronia epimyces CBS 606.96</name>
    <dbReference type="NCBI Taxonomy" id="1182542"/>
    <lineage>
        <taxon>Eukaryota</taxon>
        <taxon>Fungi</taxon>
        <taxon>Dikarya</taxon>
        <taxon>Ascomycota</taxon>
        <taxon>Pezizomycotina</taxon>
        <taxon>Eurotiomycetes</taxon>
        <taxon>Chaetothyriomycetidae</taxon>
        <taxon>Chaetothyriales</taxon>
        <taxon>Herpotrichiellaceae</taxon>
        <taxon>Capronia</taxon>
    </lineage>
</organism>
<dbReference type="GeneID" id="19167505"/>
<feature type="region of interest" description="Disordered" evidence="1">
    <location>
        <begin position="124"/>
        <end position="167"/>
    </location>
</feature>
<feature type="compositionally biased region" description="Basic and acidic residues" evidence="1">
    <location>
        <begin position="517"/>
        <end position="528"/>
    </location>
</feature>
<feature type="compositionally biased region" description="Basic and acidic residues" evidence="1">
    <location>
        <begin position="333"/>
        <end position="343"/>
    </location>
</feature>
<dbReference type="RefSeq" id="XP_007731705.1">
    <property type="nucleotide sequence ID" value="XM_007733515.1"/>
</dbReference>
<comment type="caution">
    <text evidence="2">The sequence shown here is derived from an EMBL/GenBank/DDBJ whole genome shotgun (WGS) entry which is preliminary data.</text>
</comment>
<accession>W9YB15</accession>
<evidence type="ECO:0000256" key="1">
    <source>
        <dbReference type="SAM" id="MobiDB-lite"/>
    </source>
</evidence>
<feature type="compositionally biased region" description="Basic and acidic residues" evidence="1">
    <location>
        <begin position="1"/>
        <end position="18"/>
    </location>
</feature>
<dbReference type="eggNOG" id="ENOG502RJDS">
    <property type="taxonomic scope" value="Eukaryota"/>
</dbReference>
<gene>
    <name evidence="2" type="ORF">A1O3_03377</name>
</gene>
<proteinExistence type="predicted"/>
<protein>
    <submittedName>
        <fullName evidence="2">Uncharacterized protein</fullName>
    </submittedName>
</protein>
<feature type="region of interest" description="Disordered" evidence="1">
    <location>
        <begin position="1"/>
        <end position="40"/>
    </location>
</feature>
<feature type="compositionally biased region" description="Basic residues" evidence="1">
    <location>
        <begin position="541"/>
        <end position="550"/>
    </location>
</feature>
<sequence>MRDQHRDNCSRPSREKLSIPESPVKAQVEKAAKRRGIQKERATYKELGPLQNNPWAEMLASPIRFCHGSGARLPGDFLLEFDYMQNPVDGKIYLLPTDIADLDALEERMSKQLYKEDWRRVRDDKRAGRAARDKAATPTPAPNADTNAIDSSQLNHPAGSRSPPRRRSVLTRILGDVNLFRLLTLNVTKGEKNKPQVRFTKLGEVAKLIPWESKEPVLNIQHYARHKSEVDLATGVPDPEPPERLPFNFRGLQWQPDLYIRLAQIMRKRVLACFKALAESAKERSAGRIPVRVVALPLPQAGRLNSDDLRHFLAEASVFDRPALEIGGQGGERGTRPLSDERTSSSTEAASTTSLLQPAMSGKGFLLGHPDISPGSIFLHVGDGDLSSLLYHPTDPDTHNAPGTSSYSPAFPPLPSHRMIPPMLSVDDIYRFPVFSLPRLLADSGPSASLDDAAALDTVMQNCPAFQAPLPNEDDYLLLIRPGPGPAKQLVKEIWQLWRYLEGQLAASPATDWSLEGEDHVNAGRQEHEQDDAEDEDAHMDKRRRRDVGL</sequence>
<feature type="compositionally biased region" description="Low complexity" evidence="1">
    <location>
        <begin position="344"/>
        <end position="354"/>
    </location>
</feature>
<feature type="compositionally biased region" description="Acidic residues" evidence="1">
    <location>
        <begin position="529"/>
        <end position="538"/>
    </location>
</feature>
<feature type="region of interest" description="Disordered" evidence="1">
    <location>
        <begin position="324"/>
        <end position="354"/>
    </location>
</feature>
<feature type="compositionally biased region" description="Low complexity" evidence="1">
    <location>
        <begin position="136"/>
        <end position="148"/>
    </location>
</feature>
<dbReference type="OrthoDB" id="3363286at2759"/>
<feature type="compositionally biased region" description="Basic and acidic residues" evidence="1">
    <location>
        <begin position="27"/>
        <end position="40"/>
    </location>
</feature>
<dbReference type="AlphaFoldDB" id="W9YB15"/>
<evidence type="ECO:0000313" key="2">
    <source>
        <dbReference type="EMBL" id="EXJ86426.1"/>
    </source>
</evidence>
<reference evidence="2 3" key="1">
    <citation type="submission" date="2013-03" db="EMBL/GenBank/DDBJ databases">
        <title>The Genome Sequence of Capronia epimyces CBS 606.96.</title>
        <authorList>
            <consortium name="The Broad Institute Genomics Platform"/>
            <person name="Cuomo C."/>
            <person name="de Hoog S."/>
            <person name="Gorbushina A."/>
            <person name="Walker B."/>
            <person name="Young S.K."/>
            <person name="Zeng Q."/>
            <person name="Gargeya S."/>
            <person name="Fitzgerald M."/>
            <person name="Haas B."/>
            <person name="Abouelleil A."/>
            <person name="Allen A.W."/>
            <person name="Alvarado L."/>
            <person name="Arachchi H.M."/>
            <person name="Berlin A.M."/>
            <person name="Chapman S.B."/>
            <person name="Gainer-Dewar J."/>
            <person name="Goldberg J."/>
            <person name="Griggs A."/>
            <person name="Gujja S."/>
            <person name="Hansen M."/>
            <person name="Howarth C."/>
            <person name="Imamovic A."/>
            <person name="Ireland A."/>
            <person name="Larimer J."/>
            <person name="McCowan C."/>
            <person name="Murphy C."/>
            <person name="Pearson M."/>
            <person name="Poon T.W."/>
            <person name="Priest M."/>
            <person name="Roberts A."/>
            <person name="Saif S."/>
            <person name="Shea T."/>
            <person name="Sisk P."/>
            <person name="Sykes S."/>
            <person name="Wortman J."/>
            <person name="Nusbaum C."/>
            <person name="Birren B."/>
        </authorList>
    </citation>
    <scope>NUCLEOTIDE SEQUENCE [LARGE SCALE GENOMIC DNA]</scope>
    <source>
        <strain evidence="2 3">CBS 606.96</strain>
    </source>
</reference>
<evidence type="ECO:0000313" key="3">
    <source>
        <dbReference type="Proteomes" id="UP000019478"/>
    </source>
</evidence>
<name>W9YB15_9EURO</name>
<feature type="region of interest" description="Disordered" evidence="1">
    <location>
        <begin position="512"/>
        <end position="550"/>
    </location>
</feature>
<dbReference type="HOGENOM" id="CLU_409365_0_0_1"/>